<evidence type="ECO:0000256" key="4">
    <source>
        <dbReference type="ARBA" id="ARBA00023242"/>
    </source>
</evidence>
<dbReference type="EMBL" id="JBDFQZ010000001">
    <property type="protein sequence ID" value="KAK9755323.1"/>
    <property type="molecule type" value="Genomic_DNA"/>
</dbReference>
<dbReference type="InterPro" id="IPR036412">
    <property type="entry name" value="HAD-like_sf"/>
</dbReference>
<evidence type="ECO:0000256" key="2">
    <source>
        <dbReference type="ARBA" id="ARBA00013081"/>
    </source>
</evidence>
<dbReference type="PANTHER" id="PTHR23081">
    <property type="entry name" value="RNA POLYMERASE II CTD PHOSPHATASE"/>
    <property type="match status" value="1"/>
</dbReference>
<dbReference type="PANTHER" id="PTHR23081:SF36">
    <property type="entry name" value="RNA POLYMERASE II SUBUNIT A C-TERMINAL DOMAIN PHOSPHATASE"/>
    <property type="match status" value="1"/>
</dbReference>
<comment type="caution">
    <text evidence="8">The sequence shown here is derived from an EMBL/GenBank/DDBJ whole genome shotgun (WGS) entry which is preliminary data.</text>
</comment>
<sequence>MDDQGVDNEIETTNFRIDMISSLFDQQIFNNHQKNPTKDDTNCSCSHPIFISNVCTNCGFRNDYDGNEIISTIPFSYIYPNLSLSLKEIDRIRDLNLRRLISRKKIHLILDLDHTLLHQRPSYKLTPEDKQFLRHQKHGINHNLVEGGSLFKNSNGWVKLRPYLRNFLEEASTMFDMTMYTLGCRTCSWEIAKTVDPTGAYFENWRLITRDDYDGKFDKHKKTLDLVLEHEKVVVILDDNEGVWEDYKGNYVKVIPYNFFSYFSPEDKEHDASPRKHSWSQLGGDESEENGVLVRVLEKLRLIHTWFYDEDGEFGGDFCDRDVRDVIQRVELFQNGGKKGQRYKKKKIGKIVRG</sequence>
<accession>A0AAW1NC89</accession>
<evidence type="ECO:0000313" key="8">
    <source>
        <dbReference type="EMBL" id="KAK9755323.1"/>
    </source>
</evidence>
<keyword evidence="3" id="KW-0378">Hydrolase</keyword>
<dbReference type="CDD" id="cd07521">
    <property type="entry name" value="HAD_FCP1-like"/>
    <property type="match status" value="1"/>
</dbReference>
<evidence type="ECO:0000256" key="3">
    <source>
        <dbReference type="ARBA" id="ARBA00022801"/>
    </source>
</evidence>
<keyword evidence="4" id="KW-0539">Nucleus</keyword>
<evidence type="ECO:0000256" key="5">
    <source>
        <dbReference type="ARBA" id="ARBA00047761"/>
    </source>
</evidence>
<proteinExistence type="predicted"/>
<evidence type="ECO:0000256" key="1">
    <source>
        <dbReference type="ARBA" id="ARBA00004123"/>
    </source>
</evidence>
<dbReference type="SMART" id="SM00577">
    <property type="entry name" value="CPDc"/>
    <property type="match status" value="1"/>
</dbReference>
<comment type="catalytic activity">
    <reaction evidence="6">
        <text>O-phospho-L-threonyl-[protein] + H2O = L-threonyl-[protein] + phosphate</text>
        <dbReference type="Rhea" id="RHEA:47004"/>
        <dbReference type="Rhea" id="RHEA-COMP:11060"/>
        <dbReference type="Rhea" id="RHEA-COMP:11605"/>
        <dbReference type="ChEBI" id="CHEBI:15377"/>
        <dbReference type="ChEBI" id="CHEBI:30013"/>
        <dbReference type="ChEBI" id="CHEBI:43474"/>
        <dbReference type="ChEBI" id="CHEBI:61977"/>
        <dbReference type="EC" id="3.1.3.16"/>
    </reaction>
</comment>
<comment type="catalytic activity">
    <reaction evidence="5">
        <text>O-phospho-L-seryl-[protein] + H2O = L-seryl-[protein] + phosphate</text>
        <dbReference type="Rhea" id="RHEA:20629"/>
        <dbReference type="Rhea" id="RHEA-COMP:9863"/>
        <dbReference type="Rhea" id="RHEA-COMP:11604"/>
        <dbReference type="ChEBI" id="CHEBI:15377"/>
        <dbReference type="ChEBI" id="CHEBI:29999"/>
        <dbReference type="ChEBI" id="CHEBI:43474"/>
        <dbReference type="ChEBI" id="CHEBI:83421"/>
        <dbReference type="EC" id="3.1.3.16"/>
    </reaction>
</comment>
<reference evidence="8" key="1">
    <citation type="submission" date="2024-03" db="EMBL/GenBank/DDBJ databases">
        <title>WGS assembly of Saponaria officinalis var. Norfolk2.</title>
        <authorList>
            <person name="Jenkins J."/>
            <person name="Shu S."/>
            <person name="Grimwood J."/>
            <person name="Barry K."/>
            <person name="Goodstein D."/>
            <person name="Schmutz J."/>
            <person name="Leebens-Mack J."/>
            <person name="Osbourn A."/>
        </authorList>
    </citation>
    <scope>NUCLEOTIDE SEQUENCE [LARGE SCALE GENOMIC DNA]</scope>
    <source>
        <strain evidence="8">JIC</strain>
    </source>
</reference>
<evidence type="ECO:0000256" key="6">
    <source>
        <dbReference type="ARBA" id="ARBA00048336"/>
    </source>
</evidence>
<dbReference type="SUPFAM" id="SSF56784">
    <property type="entry name" value="HAD-like"/>
    <property type="match status" value="1"/>
</dbReference>
<dbReference type="InterPro" id="IPR004274">
    <property type="entry name" value="FCP1_dom"/>
</dbReference>
<dbReference type="GO" id="GO:0008420">
    <property type="term" value="F:RNA polymerase II CTD heptapeptide repeat phosphatase activity"/>
    <property type="evidence" value="ECO:0007669"/>
    <property type="project" value="InterPro"/>
</dbReference>
<dbReference type="InterPro" id="IPR039189">
    <property type="entry name" value="Fcp1"/>
</dbReference>
<dbReference type="GO" id="GO:0005634">
    <property type="term" value="C:nucleus"/>
    <property type="evidence" value="ECO:0007669"/>
    <property type="project" value="UniProtKB-SubCell"/>
</dbReference>
<gene>
    <name evidence="8" type="ORF">RND81_01G017900</name>
</gene>
<evidence type="ECO:0000313" key="9">
    <source>
        <dbReference type="Proteomes" id="UP001443914"/>
    </source>
</evidence>
<protein>
    <recommendedName>
        <fullName evidence="2">protein-serine/threonine phosphatase</fullName>
        <ecNumber evidence="2">3.1.3.16</ecNumber>
    </recommendedName>
</protein>
<dbReference type="Pfam" id="PF03031">
    <property type="entry name" value="NIF"/>
    <property type="match status" value="1"/>
</dbReference>
<dbReference type="Gene3D" id="3.40.50.1000">
    <property type="entry name" value="HAD superfamily/HAD-like"/>
    <property type="match status" value="1"/>
</dbReference>
<dbReference type="InterPro" id="IPR023214">
    <property type="entry name" value="HAD_sf"/>
</dbReference>
<comment type="subcellular location">
    <subcellularLocation>
        <location evidence="1">Nucleus</location>
    </subcellularLocation>
</comment>
<dbReference type="EC" id="3.1.3.16" evidence="2"/>
<organism evidence="8 9">
    <name type="scientific">Saponaria officinalis</name>
    <name type="common">Common soapwort</name>
    <name type="synonym">Lychnis saponaria</name>
    <dbReference type="NCBI Taxonomy" id="3572"/>
    <lineage>
        <taxon>Eukaryota</taxon>
        <taxon>Viridiplantae</taxon>
        <taxon>Streptophyta</taxon>
        <taxon>Embryophyta</taxon>
        <taxon>Tracheophyta</taxon>
        <taxon>Spermatophyta</taxon>
        <taxon>Magnoliopsida</taxon>
        <taxon>eudicotyledons</taxon>
        <taxon>Gunneridae</taxon>
        <taxon>Pentapetalae</taxon>
        <taxon>Caryophyllales</taxon>
        <taxon>Caryophyllaceae</taxon>
        <taxon>Caryophylleae</taxon>
        <taxon>Saponaria</taxon>
    </lineage>
</organism>
<feature type="domain" description="FCP1 homology" evidence="7">
    <location>
        <begin position="101"/>
        <end position="279"/>
    </location>
</feature>
<keyword evidence="9" id="KW-1185">Reference proteome</keyword>
<evidence type="ECO:0000259" key="7">
    <source>
        <dbReference type="PROSITE" id="PS50969"/>
    </source>
</evidence>
<name>A0AAW1NC89_SAPOF</name>
<dbReference type="AlphaFoldDB" id="A0AAW1NC89"/>
<dbReference type="Proteomes" id="UP001443914">
    <property type="component" value="Unassembled WGS sequence"/>
</dbReference>
<dbReference type="PROSITE" id="PS50969">
    <property type="entry name" value="FCP1"/>
    <property type="match status" value="1"/>
</dbReference>